<gene>
    <name evidence="1" type="ORF">RM540_14355</name>
</gene>
<dbReference type="RefSeq" id="WP_311665331.1">
    <property type="nucleotide sequence ID" value="NZ_JAVRHT010000043.1"/>
</dbReference>
<keyword evidence="2" id="KW-1185">Reference proteome</keyword>
<protein>
    <submittedName>
        <fullName evidence="1">Uncharacterized protein</fullName>
    </submittedName>
</protein>
<dbReference type="EMBL" id="JAVRHT010000043">
    <property type="protein sequence ID" value="MDT0632936.1"/>
    <property type="molecule type" value="Genomic_DNA"/>
</dbReference>
<proteinExistence type="predicted"/>
<dbReference type="Proteomes" id="UP001267426">
    <property type="component" value="Unassembled WGS sequence"/>
</dbReference>
<name>A0ABU3BUG5_9BACT</name>
<reference evidence="1 2" key="1">
    <citation type="submission" date="2023-09" db="EMBL/GenBank/DDBJ databases">
        <authorList>
            <person name="Rey-Velasco X."/>
        </authorList>
    </citation>
    <scope>NUCLEOTIDE SEQUENCE [LARGE SCALE GENOMIC DNA]</scope>
    <source>
        <strain evidence="1 2">F394</strain>
    </source>
</reference>
<evidence type="ECO:0000313" key="1">
    <source>
        <dbReference type="EMBL" id="MDT0632936.1"/>
    </source>
</evidence>
<comment type="caution">
    <text evidence="1">The sequence shown here is derived from an EMBL/GenBank/DDBJ whole genome shotgun (WGS) entry which is preliminary data.</text>
</comment>
<accession>A0ABU3BUG5</accession>
<evidence type="ECO:0000313" key="2">
    <source>
        <dbReference type="Proteomes" id="UP001267426"/>
    </source>
</evidence>
<organism evidence="1 2">
    <name type="scientific">Rubrivirga litoralis</name>
    <dbReference type="NCBI Taxonomy" id="3075598"/>
    <lineage>
        <taxon>Bacteria</taxon>
        <taxon>Pseudomonadati</taxon>
        <taxon>Rhodothermota</taxon>
        <taxon>Rhodothermia</taxon>
        <taxon>Rhodothermales</taxon>
        <taxon>Rubricoccaceae</taxon>
        <taxon>Rubrivirga</taxon>
    </lineage>
</organism>
<sequence length="68" mass="7570">MNFDDLHDSELEICLRAMCRLGRPVSIYEAHVLADDGVIGPIDPLLDYERLRGQERSCPGGTPGEERA</sequence>